<gene>
    <name evidence="2" type="ORF">PCO31111_00783</name>
</gene>
<accession>A0A5E4SH64</accession>
<keyword evidence="1" id="KW-0472">Membrane</keyword>
<name>A0A5E4SH64_9BURK</name>
<organism evidence="2 3">
    <name type="scientific">Pandoraea communis</name>
    <dbReference type="NCBI Taxonomy" id="2508297"/>
    <lineage>
        <taxon>Bacteria</taxon>
        <taxon>Pseudomonadati</taxon>
        <taxon>Pseudomonadota</taxon>
        <taxon>Betaproteobacteria</taxon>
        <taxon>Burkholderiales</taxon>
        <taxon>Burkholderiaceae</taxon>
        <taxon>Pandoraea</taxon>
    </lineage>
</organism>
<dbReference type="EMBL" id="CABPSE010000001">
    <property type="protein sequence ID" value="VVD74102.1"/>
    <property type="molecule type" value="Genomic_DNA"/>
</dbReference>
<feature type="transmembrane region" description="Helical" evidence="1">
    <location>
        <begin position="7"/>
        <end position="28"/>
    </location>
</feature>
<keyword evidence="1" id="KW-0812">Transmembrane</keyword>
<protein>
    <submittedName>
        <fullName evidence="2">Uncharacterized protein</fullName>
    </submittedName>
</protein>
<evidence type="ECO:0000313" key="3">
    <source>
        <dbReference type="Proteomes" id="UP000383971"/>
    </source>
</evidence>
<evidence type="ECO:0000313" key="2">
    <source>
        <dbReference type="EMBL" id="VVD74102.1"/>
    </source>
</evidence>
<dbReference type="Proteomes" id="UP000383971">
    <property type="component" value="Unassembled WGS sequence"/>
</dbReference>
<dbReference type="RefSeq" id="WP_150583721.1">
    <property type="nucleotide sequence ID" value="NZ_CABPSE010000001.1"/>
</dbReference>
<reference evidence="2 3" key="1">
    <citation type="submission" date="2019-08" db="EMBL/GenBank/DDBJ databases">
        <authorList>
            <person name="Peeters C."/>
        </authorList>
    </citation>
    <scope>NUCLEOTIDE SEQUENCE [LARGE SCALE GENOMIC DNA]</scope>
    <source>
        <strain evidence="2 3">LMG 31111</strain>
    </source>
</reference>
<proteinExistence type="predicted"/>
<keyword evidence="3" id="KW-1185">Reference proteome</keyword>
<dbReference type="AlphaFoldDB" id="A0A5E4SH64"/>
<sequence>MLDKKIFKHYAIVLGAVLWLFVVIFAMVKNSSTADASVKMTMMKADMSLILANGGNVIYRNENAKFGGALLSIMIRKEAWTEQLRDMYIETLVGLGWRQIQTGPATFCKGGMIAEIHPSVEDYKGVPVVLIGMRYDAETVNSCK</sequence>
<keyword evidence="1" id="KW-1133">Transmembrane helix</keyword>
<evidence type="ECO:0000256" key="1">
    <source>
        <dbReference type="SAM" id="Phobius"/>
    </source>
</evidence>